<evidence type="ECO:0000313" key="2">
    <source>
        <dbReference type="WBParaSite" id="PS1159_v2.g11127.t1"/>
    </source>
</evidence>
<organism evidence="1 2">
    <name type="scientific">Panagrolaimus sp. PS1159</name>
    <dbReference type="NCBI Taxonomy" id="55785"/>
    <lineage>
        <taxon>Eukaryota</taxon>
        <taxon>Metazoa</taxon>
        <taxon>Ecdysozoa</taxon>
        <taxon>Nematoda</taxon>
        <taxon>Chromadorea</taxon>
        <taxon>Rhabditida</taxon>
        <taxon>Tylenchina</taxon>
        <taxon>Panagrolaimomorpha</taxon>
        <taxon>Panagrolaimoidea</taxon>
        <taxon>Panagrolaimidae</taxon>
        <taxon>Panagrolaimus</taxon>
    </lineage>
</organism>
<reference evidence="2" key="1">
    <citation type="submission" date="2022-11" db="UniProtKB">
        <authorList>
            <consortium name="WormBaseParasite"/>
        </authorList>
    </citation>
    <scope>IDENTIFICATION</scope>
</reference>
<proteinExistence type="predicted"/>
<dbReference type="Proteomes" id="UP000887580">
    <property type="component" value="Unplaced"/>
</dbReference>
<sequence length="269" mass="30495">MSDIFHVSTEALPYLISKPWGSPPPDGFPILVFLHGWQEAAPVPIQEAMIKFGPLDVDNPPHVKEQFIIIAPQMPKKAAPVPIQEAMIKFGPLDVDNPPHVKEQFIIIAPQMPKKGDYWDRFAQAVKDIVVKVQNEEGGDKNRTYLTGFSFGGNGVFEVAVRQPNFWAALWAVDQTRVPDNDPQRPIWISVGIFVRLNLSTFVTKLGLKSAKLNFDADRVHDDTLRTHIGAAEEAYKDEKIYRWLLSKSLSIPYPKHYPTRNLQQYQTL</sequence>
<name>A0AC35EXV9_9BILA</name>
<evidence type="ECO:0000313" key="1">
    <source>
        <dbReference type="Proteomes" id="UP000887580"/>
    </source>
</evidence>
<accession>A0AC35EXV9</accession>
<protein>
    <submittedName>
        <fullName evidence="2">Uncharacterized protein</fullName>
    </submittedName>
</protein>
<dbReference type="WBParaSite" id="PS1159_v2.g11127.t1">
    <property type="protein sequence ID" value="PS1159_v2.g11127.t1"/>
    <property type="gene ID" value="PS1159_v2.g11127"/>
</dbReference>